<organism evidence="2 3">
    <name type="scientific">Helicocarpus griseus UAMH5409</name>
    <dbReference type="NCBI Taxonomy" id="1447875"/>
    <lineage>
        <taxon>Eukaryota</taxon>
        <taxon>Fungi</taxon>
        <taxon>Dikarya</taxon>
        <taxon>Ascomycota</taxon>
        <taxon>Pezizomycotina</taxon>
        <taxon>Eurotiomycetes</taxon>
        <taxon>Eurotiomycetidae</taxon>
        <taxon>Onygenales</taxon>
        <taxon>Ajellomycetaceae</taxon>
        <taxon>Helicocarpus</taxon>
    </lineage>
</organism>
<feature type="region of interest" description="Disordered" evidence="1">
    <location>
        <begin position="352"/>
        <end position="391"/>
    </location>
</feature>
<feature type="region of interest" description="Disordered" evidence="1">
    <location>
        <begin position="1"/>
        <end position="20"/>
    </location>
</feature>
<accession>A0A2B7WRP9</accession>
<feature type="region of interest" description="Disordered" evidence="1">
    <location>
        <begin position="140"/>
        <end position="170"/>
    </location>
</feature>
<evidence type="ECO:0000256" key="1">
    <source>
        <dbReference type="SAM" id="MobiDB-lite"/>
    </source>
</evidence>
<feature type="compositionally biased region" description="Basic and acidic residues" evidence="1">
    <location>
        <begin position="892"/>
        <end position="904"/>
    </location>
</feature>
<feature type="compositionally biased region" description="Basic and acidic residues" evidence="1">
    <location>
        <begin position="931"/>
        <end position="942"/>
    </location>
</feature>
<name>A0A2B7WRP9_9EURO</name>
<keyword evidence="3" id="KW-1185">Reference proteome</keyword>
<protein>
    <submittedName>
        <fullName evidence="2">Uncharacterized protein</fullName>
    </submittedName>
</protein>
<comment type="caution">
    <text evidence="2">The sequence shown here is derived from an EMBL/GenBank/DDBJ whole genome shotgun (WGS) entry which is preliminary data.</text>
</comment>
<feature type="compositionally biased region" description="Polar residues" evidence="1">
    <location>
        <begin position="1"/>
        <end position="10"/>
    </location>
</feature>
<feature type="compositionally biased region" description="Basic and acidic residues" evidence="1">
    <location>
        <begin position="140"/>
        <end position="149"/>
    </location>
</feature>
<evidence type="ECO:0000313" key="3">
    <source>
        <dbReference type="Proteomes" id="UP000223968"/>
    </source>
</evidence>
<proteinExistence type="predicted"/>
<feature type="compositionally biased region" description="Pro residues" evidence="1">
    <location>
        <begin position="324"/>
        <end position="333"/>
    </location>
</feature>
<sequence>MASSALLSSHRTLRHSPASSYPPIRPRIVFQASSIISSTSTSFQPSNPARQQRSIWWWHRRGGWRSQTESLLHEISQLENNHVKRSEFYDYIRNILRGHPALYLSGENDRHYGPMLKKTSQVGGVYYLACNGKAKGWGRELKKSKDKNGKGAMPNKEWNSGVTRENDPTESVRRDFERRVEEFKRSIDRDPYSAIFGTRLEPFKFGLRSLFGSKDPQSRSSPLFSRDARKSTVDAGTGSGKTTHKVKINEDDALSSGTTADAAFEFDPISGRMVPTKGKSYGYQTIGAPASGDNKAKPKANNKEYNPKPAQKADTVGPSVEPKQPLPAKPTPPDGTNDVRIGNVWLMGEPEKAATSKDIASSEQKNAATSTLDTGNGSLKHSPLGATAISTDFQPYPDRLAKMVDTYPEPRTDSTKSGPKLKAKNASPIKHTPNANLTTPPQAFGANNENLESEDLDRLRAHDLRASYDKISGENQKYETAAYGTLPNAECGLDDEGFRVSYPGSKKASLVNLLEDDVRKLKSKYWELLSEWEDVISLRSYTKGKENLSGVGTTDAHQSDKIHPIFGTDVAEAERHNQIANIARELREVKEATNAMSSLLKKDHVPAKAAPYGIKEAIRDVSILKNIVTSVEECHAQVSSIAKDLRDIEESVNVLSSQMKTNGHPWDDRVSPFEAVVSFSPHSDTSNTTSSVVKTVMKERHKQIANIGETLQNIEKTNTLASHVLFQLLGYMDAIKLYHEQQDKKKATLAQNTTPKPSQYRVLAYDSLTMEVKDVGISSGHSGSGDIAQQLHPTEALTRLNHPSRFLDYFPLLEAQGYEIVSGGGDILIFKRVTGWEGDTDVSTKANNFNVAGANKYKEQDGDMVHSPSQAAQLEKESIDQVEGRASTAEPQAEKIGKKDDDMVHSPAEAAQLENESIDQVEGKSTTAKPQVKETEKKDDGTVHSPSRAAQLEKESMDEVESKSSTNGSSSAHFAESSSASPTIPPKDKKQKQPRKTVRRFLLTGGVAGATCYALGVIAEYFRTGGQDGLGPRGFTGLEGR</sequence>
<feature type="region of interest" description="Disordered" evidence="1">
    <location>
        <begin position="285"/>
        <end position="338"/>
    </location>
</feature>
<feature type="compositionally biased region" description="Basic and acidic residues" evidence="1">
    <location>
        <begin position="951"/>
        <end position="962"/>
    </location>
</feature>
<feature type="region of interest" description="Disordered" evidence="1">
    <location>
        <begin position="211"/>
        <end position="250"/>
    </location>
</feature>
<evidence type="ECO:0000313" key="2">
    <source>
        <dbReference type="EMBL" id="PGG99249.1"/>
    </source>
</evidence>
<dbReference type="OrthoDB" id="3946750at2759"/>
<dbReference type="STRING" id="1447875.A0A2B7WRP9"/>
<feature type="compositionally biased region" description="Polar residues" evidence="1">
    <location>
        <begin position="433"/>
        <end position="443"/>
    </location>
</feature>
<dbReference type="EMBL" id="PDNB01000209">
    <property type="protein sequence ID" value="PGG99249.1"/>
    <property type="molecule type" value="Genomic_DNA"/>
</dbReference>
<dbReference type="AlphaFoldDB" id="A0A2B7WRP9"/>
<feature type="region of interest" description="Disordered" evidence="1">
    <location>
        <begin position="408"/>
        <end position="443"/>
    </location>
</feature>
<gene>
    <name evidence="2" type="ORF">AJ79_08612</name>
</gene>
<dbReference type="Proteomes" id="UP000223968">
    <property type="component" value="Unassembled WGS sequence"/>
</dbReference>
<reference evidence="2 3" key="1">
    <citation type="submission" date="2017-10" db="EMBL/GenBank/DDBJ databases">
        <title>Comparative genomics in systemic dimorphic fungi from Ajellomycetaceae.</title>
        <authorList>
            <person name="Munoz J.F."/>
            <person name="Mcewen J.G."/>
            <person name="Clay O.K."/>
            <person name="Cuomo C.A."/>
        </authorList>
    </citation>
    <scope>NUCLEOTIDE SEQUENCE [LARGE SCALE GENOMIC DNA]</scope>
    <source>
        <strain evidence="2 3">UAMH5409</strain>
    </source>
</reference>
<feature type="region of interest" description="Disordered" evidence="1">
    <location>
        <begin position="875"/>
        <end position="997"/>
    </location>
</feature>
<feature type="compositionally biased region" description="Polar residues" evidence="1">
    <location>
        <begin position="358"/>
        <end position="379"/>
    </location>
</feature>
<feature type="compositionally biased region" description="Low complexity" evidence="1">
    <location>
        <begin position="969"/>
        <end position="981"/>
    </location>
</feature>